<protein>
    <submittedName>
        <fullName evidence="1">Uncharacterized protein</fullName>
    </submittedName>
</protein>
<proteinExistence type="predicted"/>
<dbReference type="AlphaFoldDB" id="A0A5J4QM08"/>
<comment type="caution">
    <text evidence="1">The sequence shown here is derived from an EMBL/GenBank/DDBJ whole genome shotgun (WGS) entry which is preliminary data.</text>
</comment>
<name>A0A5J4QM08_9ZZZZ</name>
<reference evidence="1" key="1">
    <citation type="submission" date="2019-03" db="EMBL/GenBank/DDBJ databases">
        <title>Single cell metagenomics reveals metabolic interactions within the superorganism composed of flagellate Streblomastix strix and complex community of Bacteroidetes bacteria on its surface.</title>
        <authorList>
            <person name="Treitli S.C."/>
            <person name="Kolisko M."/>
            <person name="Husnik F."/>
            <person name="Keeling P."/>
            <person name="Hampl V."/>
        </authorList>
    </citation>
    <scope>NUCLEOTIDE SEQUENCE</scope>
    <source>
        <strain evidence="1">STM</strain>
    </source>
</reference>
<organism evidence="1">
    <name type="scientific">termite gut metagenome</name>
    <dbReference type="NCBI Taxonomy" id="433724"/>
    <lineage>
        <taxon>unclassified sequences</taxon>
        <taxon>metagenomes</taxon>
        <taxon>organismal metagenomes</taxon>
    </lineage>
</organism>
<accession>A0A5J4QM08</accession>
<feature type="non-terminal residue" evidence="1">
    <location>
        <position position="47"/>
    </location>
</feature>
<evidence type="ECO:0000313" key="1">
    <source>
        <dbReference type="EMBL" id="KAA6322896.1"/>
    </source>
</evidence>
<gene>
    <name evidence="1" type="ORF">EZS27_027608</name>
</gene>
<sequence length="47" mass="5735">MHHKQLFAYLSCEQQPRHILFVCYYVIKILSEYEFISLEMLEKILGE</sequence>
<dbReference type="EMBL" id="SNRY01002932">
    <property type="protein sequence ID" value="KAA6322896.1"/>
    <property type="molecule type" value="Genomic_DNA"/>
</dbReference>